<protein>
    <recommendedName>
        <fullName evidence="1">Polymerase beta nucleotidyltransferase domain-containing protein</fullName>
    </recommendedName>
</protein>
<dbReference type="OrthoDB" id="9803106at2"/>
<dbReference type="EMBL" id="CP022315">
    <property type="protein sequence ID" value="ASK62358.1"/>
    <property type="molecule type" value="Genomic_DNA"/>
</dbReference>
<dbReference type="InterPro" id="IPR043519">
    <property type="entry name" value="NT_sf"/>
</dbReference>
<reference evidence="2 3" key="1">
    <citation type="submission" date="2017-07" db="EMBL/GenBank/DDBJ databases">
        <title>Virgibacillus sp. LM2416.</title>
        <authorList>
            <person name="Tak E.J."/>
            <person name="Bae J.-W."/>
        </authorList>
    </citation>
    <scope>NUCLEOTIDE SEQUENCE [LARGE SCALE GENOMIC DNA]</scope>
    <source>
        <strain evidence="2 3">LM2416</strain>
    </source>
</reference>
<organism evidence="2 3">
    <name type="scientific">Virgibacillus phasianinus</name>
    <dbReference type="NCBI Taxonomy" id="2017483"/>
    <lineage>
        <taxon>Bacteria</taxon>
        <taxon>Bacillati</taxon>
        <taxon>Bacillota</taxon>
        <taxon>Bacilli</taxon>
        <taxon>Bacillales</taxon>
        <taxon>Bacillaceae</taxon>
        <taxon>Virgibacillus</taxon>
    </lineage>
</organism>
<name>A0A220U2H6_9BACI</name>
<gene>
    <name evidence="2" type="ORF">CFK37_09415</name>
</gene>
<proteinExistence type="predicted"/>
<keyword evidence="3" id="KW-1185">Reference proteome</keyword>
<dbReference type="InterPro" id="IPR041633">
    <property type="entry name" value="Polbeta"/>
</dbReference>
<dbReference type="PANTHER" id="PTHR43852:SF3">
    <property type="entry name" value="NUCLEOTIDYLTRANSFERASE"/>
    <property type="match status" value="1"/>
</dbReference>
<evidence type="ECO:0000313" key="3">
    <source>
        <dbReference type="Proteomes" id="UP000198312"/>
    </source>
</evidence>
<dbReference type="CDD" id="cd05403">
    <property type="entry name" value="NT_KNTase_like"/>
    <property type="match status" value="1"/>
</dbReference>
<sequence length="98" mass="11275">MIEQRLKEQLCSIGQSIYTVNKIVLFGSRAVGDNKEKSDIDLAFFAPGMTKRKWTELTFTLEEELDTLLLLDLIKFEDASEELKDEIIKNGKVLYSEE</sequence>
<accession>A0A220U2H6</accession>
<evidence type="ECO:0000313" key="2">
    <source>
        <dbReference type="EMBL" id="ASK62358.1"/>
    </source>
</evidence>
<dbReference type="PANTHER" id="PTHR43852">
    <property type="entry name" value="NUCLEOTIDYLTRANSFERASE"/>
    <property type="match status" value="1"/>
</dbReference>
<dbReference type="InterPro" id="IPR052930">
    <property type="entry name" value="TA_antitoxin_MntA"/>
</dbReference>
<dbReference type="Pfam" id="PF18765">
    <property type="entry name" value="Polbeta"/>
    <property type="match status" value="1"/>
</dbReference>
<feature type="domain" description="Polymerase beta nucleotidyltransferase" evidence="1">
    <location>
        <begin position="12"/>
        <end position="97"/>
    </location>
</feature>
<dbReference type="Gene3D" id="3.30.460.10">
    <property type="entry name" value="Beta Polymerase, domain 2"/>
    <property type="match status" value="1"/>
</dbReference>
<dbReference type="Proteomes" id="UP000198312">
    <property type="component" value="Chromosome"/>
</dbReference>
<dbReference type="KEGG" id="vil:CFK37_09415"/>
<dbReference type="SUPFAM" id="SSF81301">
    <property type="entry name" value="Nucleotidyltransferase"/>
    <property type="match status" value="1"/>
</dbReference>
<evidence type="ECO:0000259" key="1">
    <source>
        <dbReference type="Pfam" id="PF18765"/>
    </source>
</evidence>
<dbReference type="AlphaFoldDB" id="A0A220U2H6"/>